<reference evidence="13 14" key="1">
    <citation type="journal article" date="2010" name="Science">
        <title>Genomic analysis of organismal complexity in the multicellular green alga Volvox carteri.</title>
        <authorList>
            <person name="Prochnik S.E."/>
            <person name="Umen J."/>
            <person name="Nedelcu A.M."/>
            <person name="Hallmann A."/>
            <person name="Miller S.M."/>
            <person name="Nishii I."/>
            <person name="Ferris P."/>
            <person name="Kuo A."/>
            <person name="Mitros T."/>
            <person name="Fritz-Laylin L.K."/>
            <person name="Hellsten U."/>
            <person name="Chapman J."/>
            <person name="Simakov O."/>
            <person name="Rensing S.A."/>
            <person name="Terry A."/>
            <person name="Pangilinan J."/>
            <person name="Kapitonov V."/>
            <person name="Jurka J."/>
            <person name="Salamov A."/>
            <person name="Shapiro H."/>
            <person name="Schmutz J."/>
            <person name="Grimwood J."/>
            <person name="Lindquist E."/>
            <person name="Lucas S."/>
            <person name="Grigoriev I.V."/>
            <person name="Schmitt R."/>
            <person name="Kirk D."/>
            <person name="Rokhsar D.S."/>
        </authorList>
    </citation>
    <scope>NUCLEOTIDE SEQUENCE [LARGE SCALE GENOMIC DNA]</scope>
    <source>
        <strain evidence="14">f. Nagariensis / Eve</strain>
    </source>
</reference>
<proteinExistence type="predicted"/>
<feature type="domain" description="DOMON" evidence="11">
    <location>
        <begin position="254"/>
        <end position="381"/>
    </location>
</feature>
<dbReference type="STRING" id="3068.D8U4Y0"/>
<dbReference type="EMBL" id="GL378358">
    <property type="protein sequence ID" value="EFJ45271.1"/>
    <property type="molecule type" value="Genomic_DNA"/>
</dbReference>
<keyword evidence="7 9" id="KW-0472">Membrane</keyword>
<evidence type="ECO:0000256" key="3">
    <source>
        <dbReference type="ARBA" id="ARBA00022692"/>
    </source>
</evidence>
<dbReference type="OrthoDB" id="366214at2759"/>
<feature type="transmembrane region" description="Helical" evidence="9">
    <location>
        <begin position="494"/>
        <end position="514"/>
    </location>
</feature>
<keyword evidence="5" id="KW-0249">Electron transport</keyword>
<feature type="domain" description="Cytochrome b561" evidence="12">
    <location>
        <begin position="344"/>
        <end position="547"/>
    </location>
</feature>
<dbReference type="InParanoid" id="D8U4Y0"/>
<dbReference type="PROSITE" id="PS50836">
    <property type="entry name" value="DOMON"/>
    <property type="match status" value="1"/>
</dbReference>
<evidence type="ECO:0000259" key="11">
    <source>
        <dbReference type="PROSITE" id="PS50836"/>
    </source>
</evidence>
<dbReference type="PROSITE" id="PS50939">
    <property type="entry name" value="CYTOCHROME_B561"/>
    <property type="match status" value="1"/>
</dbReference>
<gene>
    <name evidence="13" type="ORF">VOLCADRAFT_121209</name>
</gene>
<feature type="transmembrane region" description="Helical" evidence="9">
    <location>
        <begin position="375"/>
        <end position="394"/>
    </location>
</feature>
<feature type="transmembrane region" description="Helical" evidence="9">
    <location>
        <begin position="415"/>
        <end position="441"/>
    </location>
</feature>
<feature type="region of interest" description="Disordered" evidence="8">
    <location>
        <begin position="607"/>
        <end position="659"/>
    </location>
</feature>
<dbReference type="PANTHER" id="PTHR23130">
    <property type="entry name" value="CYTOCHROME B561 AND DOMON DOMAIN-CONTAINING PROTEIN"/>
    <property type="match status" value="1"/>
</dbReference>
<organism evidence="14">
    <name type="scientific">Volvox carteri f. nagariensis</name>
    <dbReference type="NCBI Taxonomy" id="3068"/>
    <lineage>
        <taxon>Eukaryota</taxon>
        <taxon>Viridiplantae</taxon>
        <taxon>Chlorophyta</taxon>
        <taxon>core chlorophytes</taxon>
        <taxon>Chlorophyceae</taxon>
        <taxon>CS clade</taxon>
        <taxon>Chlamydomonadales</taxon>
        <taxon>Volvocaceae</taxon>
        <taxon>Volvox</taxon>
    </lineage>
</organism>
<dbReference type="InterPro" id="IPR045266">
    <property type="entry name" value="DOH_DOMON"/>
</dbReference>
<dbReference type="InterPro" id="IPR005018">
    <property type="entry name" value="DOMON_domain"/>
</dbReference>
<dbReference type="eggNOG" id="KOG4293">
    <property type="taxonomic scope" value="Eukaryota"/>
</dbReference>
<feature type="chain" id="PRO_5003124165" description="Cytochrome b561 domain-containing protein" evidence="10">
    <location>
        <begin position="24"/>
        <end position="659"/>
    </location>
</feature>
<dbReference type="GeneID" id="9616286"/>
<dbReference type="SMART" id="SM00665">
    <property type="entry name" value="B561"/>
    <property type="match status" value="1"/>
</dbReference>
<accession>D8U4Y0</accession>
<dbReference type="PANTHER" id="PTHR23130:SF171">
    <property type="entry name" value="OS01G0895300 PROTEIN"/>
    <property type="match status" value="1"/>
</dbReference>
<evidence type="ECO:0000256" key="7">
    <source>
        <dbReference type="ARBA" id="ARBA00023136"/>
    </source>
</evidence>
<keyword evidence="2" id="KW-0813">Transport</keyword>
<comment type="subcellular location">
    <subcellularLocation>
        <location evidence="1">Membrane</location>
    </subcellularLocation>
</comment>
<keyword evidence="14" id="KW-1185">Reference proteome</keyword>
<evidence type="ECO:0000256" key="8">
    <source>
        <dbReference type="SAM" id="MobiDB-lite"/>
    </source>
</evidence>
<evidence type="ECO:0008006" key="15">
    <source>
        <dbReference type="Google" id="ProtNLM"/>
    </source>
</evidence>
<dbReference type="GO" id="GO:0016020">
    <property type="term" value="C:membrane"/>
    <property type="evidence" value="ECO:0007669"/>
    <property type="project" value="UniProtKB-SubCell"/>
</dbReference>
<dbReference type="Proteomes" id="UP000001058">
    <property type="component" value="Unassembled WGS sequence"/>
</dbReference>
<evidence type="ECO:0000256" key="2">
    <source>
        <dbReference type="ARBA" id="ARBA00022448"/>
    </source>
</evidence>
<evidence type="ECO:0000256" key="5">
    <source>
        <dbReference type="ARBA" id="ARBA00022982"/>
    </source>
</evidence>
<feature type="compositionally biased region" description="Low complexity" evidence="8">
    <location>
        <begin position="629"/>
        <end position="642"/>
    </location>
</feature>
<feature type="transmembrane region" description="Helical" evidence="9">
    <location>
        <begin position="453"/>
        <end position="474"/>
    </location>
</feature>
<keyword evidence="4 10" id="KW-0732">Signal</keyword>
<feature type="transmembrane region" description="Helical" evidence="9">
    <location>
        <begin position="526"/>
        <end position="544"/>
    </location>
</feature>
<evidence type="ECO:0000256" key="6">
    <source>
        <dbReference type="ARBA" id="ARBA00022989"/>
    </source>
</evidence>
<protein>
    <recommendedName>
        <fullName evidence="15">Cytochrome b561 domain-containing protein</fullName>
    </recommendedName>
</protein>
<dbReference type="CDD" id="cd08760">
    <property type="entry name" value="Cyt_b561_FRRS1_like"/>
    <property type="match status" value="1"/>
</dbReference>
<name>D8U4Y0_VOLCA</name>
<feature type="signal peptide" evidence="10">
    <location>
        <begin position="1"/>
        <end position="23"/>
    </location>
</feature>
<dbReference type="AlphaFoldDB" id="D8U4Y0"/>
<sequence>MWYLGAVPLLLLQLAALTRRTYSYPDLIEDFTSCHDHPTRAEVYPHHWFVVPDPIGTAWTAYLGGELLDSRLCPGHAHTITVSYTARNGAPDKRRALLTSTLGTVHSPSGQDWELGYFRDPRCENRIILAPHSNTLPGYIEPDEEIFSSYDVQLRLPCNAAGRTVVLKSSSATHECLTNCGYSNVMPPYAPRQLVDFMMDPPSLPTPPQPPAPPAACEVSTLGYACSKALGKVIVHWTIGGSVPPSNKCTGTGSSDIISKTQQQQQELGKLVHFAVEAAVGGYVSLGFPENAARMYDADVILGWVNADGRGVVNTYHVTSYEMTAADVGVLKYSWAVSPEDGLVEHPADGFGGGLVDLRSGVVTELDVVSNRRRAAVLAHGVLMTIAWVLLLPIGAMVPAHRWLFDGRQVGGKALWYWTHIGMQLGGFGTFAVGFVLAMAYFRRPGSSDSLHFTHAAIGYVVAGLAALQVILAFVRPDPGTKMREFVWNPVHKLGGRACTLVAWCAVLTGIVLHRDMVYRGPVVPWVVPVAIVMGLILLVDSWLRDLGAHRLAAPVAVTKAGAVAAGTGMPYLPAIQVAAPGNGFGTASDRMAGRFGVGTLDASAAMQMPPPVSSEPKSRGTVAPAVRSGMSTSSSGVSSSGQTAIQVAVGPDHPSHMR</sequence>
<keyword evidence="3 9" id="KW-0812">Transmembrane</keyword>
<evidence type="ECO:0000256" key="9">
    <source>
        <dbReference type="SAM" id="Phobius"/>
    </source>
</evidence>
<evidence type="ECO:0000313" key="13">
    <source>
        <dbReference type="EMBL" id="EFJ45271.1"/>
    </source>
</evidence>
<dbReference type="Pfam" id="PF03188">
    <property type="entry name" value="Cytochrom_B561"/>
    <property type="match status" value="1"/>
</dbReference>
<evidence type="ECO:0000256" key="1">
    <source>
        <dbReference type="ARBA" id="ARBA00004370"/>
    </source>
</evidence>
<dbReference type="CDD" id="cd09631">
    <property type="entry name" value="DOMON_DOH"/>
    <property type="match status" value="1"/>
</dbReference>
<dbReference type="Gene3D" id="1.20.120.1770">
    <property type="match status" value="1"/>
</dbReference>
<evidence type="ECO:0000313" key="14">
    <source>
        <dbReference type="Proteomes" id="UP000001058"/>
    </source>
</evidence>
<dbReference type="KEGG" id="vcn:VOLCADRAFT_121209"/>
<evidence type="ECO:0000256" key="4">
    <source>
        <dbReference type="ARBA" id="ARBA00022729"/>
    </source>
</evidence>
<dbReference type="InterPro" id="IPR006593">
    <property type="entry name" value="Cyt_b561/ferric_Rdtase_TM"/>
</dbReference>
<evidence type="ECO:0000256" key="10">
    <source>
        <dbReference type="SAM" id="SignalP"/>
    </source>
</evidence>
<evidence type="ECO:0000259" key="12">
    <source>
        <dbReference type="PROSITE" id="PS50939"/>
    </source>
</evidence>
<keyword evidence="6 9" id="KW-1133">Transmembrane helix</keyword>
<dbReference type="RefSeq" id="XP_002953647.1">
    <property type="nucleotide sequence ID" value="XM_002953601.1"/>
</dbReference>